<geneLocation type="plasmid" evidence="3 4">
    <name>pUW774mp</name>
</geneLocation>
<dbReference type="InterPro" id="IPR050282">
    <property type="entry name" value="Cycloisomerase_2"/>
</dbReference>
<organism evidence="3 4">
    <name type="scientific">Ralstonia solanacearum</name>
    <name type="common">Pseudomonas solanacearum</name>
    <dbReference type="NCBI Taxonomy" id="305"/>
    <lineage>
        <taxon>Bacteria</taxon>
        <taxon>Pseudomonadati</taxon>
        <taxon>Pseudomonadota</taxon>
        <taxon>Betaproteobacteria</taxon>
        <taxon>Burkholderiales</taxon>
        <taxon>Burkholderiaceae</taxon>
        <taxon>Ralstonia</taxon>
        <taxon>Ralstonia solanacearum species complex</taxon>
    </lineage>
</organism>
<name>A0AA92QDE7_RALSL</name>
<evidence type="ECO:0000256" key="2">
    <source>
        <dbReference type="ARBA" id="ARBA00022526"/>
    </source>
</evidence>
<dbReference type="Pfam" id="PF10282">
    <property type="entry name" value="Lactonase"/>
    <property type="match status" value="1"/>
</dbReference>
<dbReference type="Proteomes" id="UP000593970">
    <property type="component" value="Plasmid pUW774mp"/>
</dbReference>
<accession>A0AA92QDE7</accession>
<protein>
    <submittedName>
        <fullName evidence="3">Lactonase family protein</fullName>
    </submittedName>
</protein>
<evidence type="ECO:0000256" key="1">
    <source>
        <dbReference type="ARBA" id="ARBA00005564"/>
    </source>
</evidence>
<dbReference type="InterPro" id="IPR019405">
    <property type="entry name" value="Lactonase_7-beta_prop"/>
</dbReference>
<dbReference type="GO" id="GO:0017057">
    <property type="term" value="F:6-phosphogluconolactonase activity"/>
    <property type="evidence" value="ECO:0007669"/>
    <property type="project" value="TreeGrafter"/>
</dbReference>
<comment type="similarity">
    <text evidence="1">Belongs to the cycloisomerase 2 family.</text>
</comment>
<sequence>MDHRGGIGRLLDTVSPPGVGVFPHSTHFSTQGSSVIVCARGNDEREGCVEDPGTLDTFIVENGRLKPVAQTRYGPGLGPRDVAEHPTHPWLYVALERGNAVALHGMDKGIPSAHAAHIWTTLRTAPARRQRVGTVRVHPSGRWLFVVNRADAIQCVGGIRTLECGVNEIVVYEIEATGGSLVEAQRLDAGGIEPRTLSVSDNGRYLVVGNQIAAHRTQAAALTYSPASLLVLEIQPDGMLEPCWSMQFPDQALIGSGIIEMHGPSETVL</sequence>
<dbReference type="EMBL" id="CP051170">
    <property type="protein sequence ID" value="QOK98849.1"/>
    <property type="molecule type" value="Genomic_DNA"/>
</dbReference>
<dbReference type="SUPFAM" id="SSF51004">
    <property type="entry name" value="C-terminal (heme d1) domain of cytochrome cd1-nitrite reductase"/>
    <property type="match status" value="1"/>
</dbReference>
<dbReference type="PANTHER" id="PTHR30344:SF1">
    <property type="entry name" value="6-PHOSPHOGLUCONOLACTONASE"/>
    <property type="match status" value="1"/>
</dbReference>
<dbReference type="AlphaFoldDB" id="A0AA92QDE7"/>
<proteinExistence type="inferred from homology"/>
<keyword evidence="2" id="KW-0313">Glucose metabolism</keyword>
<dbReference type="InterPro" id="IPR015943">
    <property type="entry name" value="WD40/YVTN_repeat-like_dom_sf"/>
</dbReference>
<dbReference type="GO" id="GO:0006006">
    <property type="term" value="P:glucose metabolic process"/>
    <property type="evidence" value="ECO:0007669"/>
    <property type="project" value="UniProtKB-KW"/>
</dbReference>
<keyword evidence="2" id="KW-0119">Carbohydrate metabolism</keyword>
<dbReference type="PANTHER" id="PTHR30344">
    <property type="entry name" value="6-PHOSPHOGLUCONOLACTONASE-RELATED"/>
    <property type="match status" value="1"/>
</dbReference>
<evidence type="ECO:0000313" key="3">
    <source>
        <dbReference type="EMBL" id="QOK98849.1"/>
    </source>
</evidence>
<reference evidence="4" key="1">
    <citation type="submission" date="2020-04" db="EMBL/GenBank/DDBJ databases">
        <title>Ralstonia solanacearum UW576, UW763, UW773, and UW774.</title>
        <authorList>
            <person name="Steidl O."/>
            <person name="Truchon A."/>
            <person name="Allen C."/>
        </authorList>
    </citation>
    <scope>NUCLEOTIDE SEQUENCE [LARGE SCALE GENOMIC DNA]</scope>
    <source>
        <strain evidence="4">UW774</strain>
        <plasmid evidence="4">pUW774mp</plasmid>
    </source>
</reference>
<keyword evidence="3" id="KW-0614">Plasmid</keyword>
<gene>
    <name evidence="3" type="ORF">HF909_20730</name>
</gene>
<evidence type="ECO:0000313" key="4">
    <source>
        <dbReference type="Proteomes" id="UP000593970"/>
    </source>
</evidence>
<dbReference type="InterPro" id="IPR011048">
    <property type="entry name" value="Haem_d1_sf"/>
</dbReference>
<dbReference type="Gene3D" id="2.130.10.10">
    <property type="entry name" value="YVTN repeat-like/Quinoprotein amine dehydrogenase"/>
    <property type="match status" value="1"/>
</dbReference>